<organism evidence="8 9">
    <name type="scientific">Anaeromyxobacter oryzae</name>
    <dbReference type="NCBI Taxonomy" id="2918170"/>
    <lineage>
        <taxon>Bacteria</taxon>
        <taxon>Pseudomonadati</taxon>
        <taxon>Myxococcota</taxon>
        <taxon>Myxococcia</taxon>
        <taxon>Myxococcales</taxon>
        <taxon>Cystobacterineae</taxon>
        <taxon>Anaeromyxobacteraceae</taxon>
        <taxon>Anaeromyxobacter</taxon>
    </lineage>
</organism>
<evidence type="ECO:0000259" key="4">
    <source>
        <dbReference type="Pfam" id="PF19335"/>
    </source>
</evidence>
<accession>A0ABM7X2H0</accession>
<evidence type="ECO:0000313" key="9">
    <source>
        <dbReference type="Proteomes" id="UP001162891"/>
    </source>
</evidence>
<dbReference type="Pfam" id="PF25919">
    <property type="entry name" value="BSH_CusB"/>
    <property type="match status" value="1"/>
</dbReference>
<sequence length="514" mass="53853">MAAESRTPSIPAEAPLPEGEEHAPPGTRAMALVRWSLVGLMAVAAAGAWLHHASSGGLLSAAEERFHCPMHPSIVTTHRGECPICGMDLVPVGGAAARTAAPAPAATPDAGHPAAAGPLYTCPMHPAFVTADAKARCPDCGMKLVPKEPATAAGEGVPGLAEVELTVDRIQLIGMKTAAARREPLASSLRTVGFVTPTENGLVSVNTRFSGWVESLGVSETGVLVQKGTVLATVYSPEMLNAQQVFLNAIKWSERRAPPPPPGGAAAPAQSATSQPVTDLERDARQRLELLGVSAEDIELIAQSGQVLRAINVRAPVRGHVARRSVLRGVYVQPGTELFQITDLSTVWVLADVYESELGRVKVGQRATLALAAWPGERFEGRVTFIYPAVSTGSRTLQARVEIRNPQLKLRPGMYGDVVLETGGGEAVVVPRDAVVDTGDVQYVFVDRGQGRFAPRKVRPGAAAEGKVAILEGLAEGERVVTTANFLLDSESRLRAALEGGGESAAPAATGPRN</sequence>
<dbReference type="NCBIfam" id="TIGR01730">
    <property type="entry name" value="RND_mfp"/>
    <property type="match status" value="1"/>
</dbReference>
<dbReference type="InterPro" id="IPR058790">
    <property type="entry name" value="BSH_CusB"/>
</dbReference>
<dbReference type="InterPro" id="IPR045800">
    <property type="entry name" value="HMBD"/>
</dbReference>
<dbReference type="Proteomes" id="UP001162891">
    <property type="component" value="Chromosome"/>
</dbReference>
<keyword evidence="2" id="KW-0813">Transport</keyword>
<dbReference type="Gene3D" id="2.40.30.170">
    <property type="match status" value="1"/>
</dbReference>
<feature type="region of interest" description="Disordered" evidence="3">
    <location>
        <begin position="256"/>
        <end position="278"/>
    </location>
</feature>
<dbReference type="InterPro" id="IPR058649">
    <property type="entry name" value="CzcB_C"/>
</dbReference>
<gene>
    <name evidence="8" type="ORF">AMOR_49730</name>
</gene>
<feature type="domain" description="CusB-like barrel-sandwich hybrid" evidence="5">
    <location>
        <begin position="204"/>
        <end position="341"/>
    </location>
</feature>
<dbReference type="EMBL" id="AP025591">
    <property type="protein sequence ID" value="BDG05977.1"/>
    <property type="molecule type" value="Genomic_DNA"/>
</dbReference>
<evidence type="ECO:0000259" key="6">
    <source>
        <dbReference type="Pfam" id="PF25954"/>
    </source>
</evidence>
<evidence type="ECO:0000259" key="7">
    <source>
        <dbReference type="Pfam" id="PF25975"/>
    </source>
</evidence>
<dbReference type="Pfam" id="PF25975">
    <property type="entry name" value="CzcB_C"/>
    <property type="match status" value="1"/>
</dbReference>
<reference evidence="9" key="1">
    <citation type="journal article" date="2022" name="Int. J. Syst. Evol. Microbiol.">
        <title>Anaeromyxobacter oryzae sp. nov., Anaeromyxobacter diazotrophicus sp. nov. and Anaeromyxobacter paludicola sp. nov., isolated from paddy soils.</title>
        <authorList>
            <person name="Itoh H."/>
            <person name="Xu Z."/>
            <person name="Mise K."/>
            <person name="Masuda Y."/>
            <person name="Ushijima N."/>
            <person name="Hayakawa C."/>
            <person name="Shiratori Y."/>
            <person name="Senoo K."/>
        </authorList>
    </citation>
    <scope>NUCLEOTIDE SEQUENCE [LARGE SCALE GENOMIC DNA]</scope>
    <source>
        <strain evidence="9">Red232</strain>
    </source>
</reference>
<proteinExistence type="inferred from homology"/>
<dbReference type="PANTHER" id="PTHR30097">
    <property type="entry name" value="CATION EFFLUX SYSTEM PROTEIN CUSB"/>
    <property type="match status" value="1"/>
</dbReference>
<feature type="domain" description="CusB-like beta-barrel" evidence="6">
    <location>
        <begin position="346"/>
        <end position="422"/>
    </location>
</feature>
<evidence type="ECO:0000259" key="5">
    <source>
        <dbReference type="Pfam" id="PF25919"/>
    </source>
</evidence>
<feature type="domain" description="CzcB-like C-terminal circularly permuted SH3-like" evidence="7">
    <location>
        <begin position="428"/>
        <end position="488"/>
    </location>
</feature>
<evidence type="ECO:0000313" key="8">
    <source>
        <dbReference type="EMBL" id="BDG05977.1"/>
    </source>
</evidence>
<dbReference type="InterPro" id="IPR058792">
    <property type="entry name" value="Beta-barrel_RND_2"/>
</dbReference>
<name>A0ABM7X2H0_9BACT</name>
<feature type="region of interest" description="Disordered" evidence="3">
    <location>
        <begin position="1"/>
        <end position="24"/>
    </location>
</feature>
<evidence type="ECO:0000256" key="2">
    <source>
        <dbReference type="ARBA" id="ARBA00022448"/>
    </source>
</evidence>
<feature type="domain" description="Heavy metal binding" evidence="4">
    <location>
        <begin position="68"/>
        <end position="92"/>
    </location>
</feature>
<protein>
    <submittedName>
        <fullName evidence="8">RND transporter</fullName>
    </submittedName>
</protein>
<dbReference type="PANTHER" id="PTHR30097:SF15">
    <property type="entry name" value="CATION EFFLUX SYSTEM PROTEIN CUSB"/>
    <property type="match status" value="1"/>
</dbReference>
<dbReference type="Pfam" id="PF25954">
    <property type="entry name" value="Beta-barrel_RND_2"/>
    <property type="match status" value="1"/>
</dbReference>
<dbReference type="RefSeq" id="WP_248355198.1">
    <property type="nucleotide sequence ID" value="NZ_AP025591.1"/>
</dbReference>
<comment type="similarity">
    <text evidence="1">Belongs to the membrane fusion protein (MFP) (TC 8.A.1) family.</text>
</comment>
<evidence type="ECO:0000256" key="1">
    <source>
        <dbReference type="ARBA" id="ARBA00009477"/>
    </source>
</evidence>
<feature type="domain" description="Heavy metal binding" evidence="4">
    <location>
        <begin position="120"/>
        <end position="147"/>
    </location>
</feature>
<dbReference type="Gene3D" id="2.40.420.20">
    <property type="match status" value="1"/>
</dbReference>
<dbReference type="Pfam" id="PF19335">
    <property type="entry name" value="HMBD"/>
    <property type="match status" value="2"/>
</dbReference>
<keyword evidence="9" id="KW-1185">Reference proteome</keyword>
<dbReference type="InterPro" id="IPR051909">
    <property type="entry name" value="MFP_Cation_Efflux"/>
</dbReference>
<dbReference type="InterPro" id="IPR006143">
    <property type="entry name" value="RND_pump_MFP"/>
</dbReference>
<dbReference type="SUPFAM" id="SSF111369">
    <property type="entry name" value="HlyD-like secretion proteins"/>
    <property type="match status" value="1"/>
</dbReference>
<evidence type="ECO:0000256" key="3">
    <source>
        <dbReference type="SAM" id="MobiDB-lite"/>
    </source>
</evidence>